<keyword evidence="6" id="KW-0547">Nucleotide-binding</keyword>
<proteinExistence type="inferred from homology"/>
<accession>A0ABS1DBC9</accession>
<dbReference type="EMBL" id="NRRL01000001">
    <property type="protein sequence ID" value="MBK1666725.1"/>
    <property type="molecule type" value="Genomic_DNA"/>
</dbReference>
<evidence type="ECO:0008006" key="14">
    <source>
        <dbReference type="Google" id="ProtNLM"/>
    </source>
</evidence>
<dbReference type="Proteomes" id="UP001296873">
    <property type="component" value="Unassembled WGS sequence"/>
</dbReference>
<comment type="caution">
    <text evidence="12">The sequence shown here is derived from an EMBL/GenBank/DDBJ whole genome shotgun (WGS) entry which is preliminary data.</text>
</comment>
<reference evidence="12 13" key="1">
    <citation type="journal article" date="2020" name="Microorganisms">
        <title>Osmotic Adaptation and Compatible Solute Biosynthesis of Phototrophic Bacteria as Revealed from Genome Analyses.</title>
        <authorList>
            <person name="Imhoff J.F."/>
            <person name="Rahn T."/>
            <person name="Kunzel S."/>
            <person name="Keller A."/>
            <person name="Neulinger S.C."/>
        </authorList>
    </citation>
    <scope>NUCLEOTIDE SEQUENCE [LARGE SCALE GENOMIC DNA]</scope>
    <source>
        <strain evidence="12 13">DSM 9895</strain>
    </source>
</reference>
<evidence type="ECO:0000259" key="10">
    <source>
        <dbReference type="Pfam" id="PF01743"/>
    </source>
</evidence>
<keyword evidence="8" id="KW-0694">RNA-binding</keyword>
<keyword evidence="3" id="KW-0819">tRNA processing</keyword>
<evidence type="ECO:0000259" key="11">
    <source>
        <dbReference type="Pfam" id="PF12627"/>
    </source>
</evidence>
<dbReference type="CDD" id="cd05398">
    <property type="entry name" value="NT_ClassII-CCAase"/>
    <property type="match status" value="1"/>
</dbReference>
<feature type="domain" description="Poly A polymerase head" evidence="10">
    <location>
        <begin position="163"/>
        <end position="285"/>
    </location>
</feature>
<evidence type="ECO:0000256" key="7">
    <source>
        <dbReference type="ARBA" id="ARBA00022842"/>
    </source>
</evidence>
<evidence type="ECO:0000256" key="3">
    <source>
        <dbReference type="ARBA" id="ARBA00022694"/>
    </source>
</evidence>
<evidence type="ECO:0000256" key="4">
    <source>
        <dbReference type="ARBA" id="ARBA00022695"/>
    </source>
</evidence>
<evidence type="ECO:0000256" key="9">
    <source>
        <dbReference type="SAM" id="MobiDB-lite"/>
    </source>
</evidence>
<gene>
    <name evidence="12" type="ORF">CKO28_01525</name>
</gene>
<sequence length="525" mass="57862">MGRGQQRAGRDPRVLRRHPLRDRPADGHRLGEGERHPPRPRRRDARTRPAALREPRTCARAGPPCARGTPRAPWHHRRPASGNGRVRGPIRRGARPLQGHQGWPDRDPYAGAAPGFLTRRRRTTPFFSRDFTMTRIETPAFRRAITEPARDLARIYAQAGCELRLAGGAVRDALIGATPKDIDFASDATPEESVALLVQAGVRVIETGLQHGTVTAVHGGESFEVTTLRTDVACHGRHAEVAFVRSFEQDAARRDLTINAMFAGIDGTLYDFHGGVLDLEKRVVRFVGDPAQRIREDYLRILRYFRFRARFGPAMGGTAVDMANLDAIQQNRAGLGQISPERVWSELRRILAGPTLWQQLSGMAETGILQVLGLQDLDLIRLSRAKTYALHPETLLGAAARDEAAANALADQLRLSNAERALMTYVAGTIGQADAPLSWFQRQLTDGTPLVHAQEALRALHRPTCALQLADCEVPVFPVTGKDLLAAGHAPGPAMGRELARLKRLWQESGYTLSQERLLEMGVPS</sequence>
<organism evidence="12 13">
    <name type="scientific">Rhodovibrio sodomensis</name>
    <dbReference type="NCBI Taxonomy" id="1088"/>
    <lineage>
        <taxon>Bacteria</taxon>
        <taxon>Pseudomonadati</taxon>
        <taxon>Pseudomonadota</taxon>
        <taxon>Alphaproteobacteria</taxon>
        <taxon>Rhodospirillales</taxon>
        <taxon>Rhodovibrionaceae</taxon>
        <taxon>Rhodovibrio</taxon>
    </lineage>
</organism>
<keyword evidence="13" id="KW-1185">Reference proteome</keyword>
<name>A0ABS1DBC9_9PROT</name>
<dbReference type="InterPro" id="IPR050264">
    <property type="entry name" value="Bact_CCA-adding_enz_type3_sf"/>
</dbReference>
<dbReference type="Gene3D" id="1.10.3090.10">
    <property type="entry name" value="cca-adding enzyme, domain 2"/>
    <property type="match status" value="1"/>
</dbReference>
<dbReference type="PANTHER" id="PTHR46173:SF1">
    <property type="entry name" value="CCA TRNA NUCLEOTIDYLTRANSFERASE 1, MITOCHONDRIAL"/>
    <property type="match status" value="1"/>
</dbReference>
<dbReference type="Gene3D" id="3.30.460.10">
    <property type="entry name" value="Beta Polymerase, domain 2"/>
    <property type="match status" value="1"/>
</dbReference>
<evidence type="ECO:0000313" key="13">
    <source>
        <dbReference type="Proteomes" id="UP001296873"/>
    </source>
</evidence>
<keyword evidence="4" id="KW-0548">Nucleotidyltransferase</keyword>
<feature type="region of interest" description="Disordered" evidence="9">
    <location>
        <begin position="1"/>
        <end position="113"/>
    </location>
</feature>
<dbReference type="SUPFAM" id="SSF81301">
    <property type="entry name" value="Nucleotidyltransferase"/>
    <property type="match status" value="1"/>
</dbReference>
<dbReference type="InterPro" id="IPR043519">
    <property type="entry name" value="NT_sf"/>
</dbReference>
<keyword evidence="2 8" id="KW-0808">Transferase</keyword>
<dbReference type="InterPro" id="IPR002646">
    <property type="entry name" value="PolA_pol_head_dom"/>
</dbReference>
<evidence type="ECO:0000256" key="6">
    <source>
        <dbReference type="ARBA" id="ARBA00022741"/>
    </source>
</evidence>
<dbReference type="Pfam" id="PF12627">
    <property type="entry name" value="PolyA_pol_RNAbd"/>
    <property type="match status" value="1"/>
</dbReference>
<dbReference type="InterPro" id="IPR032828">
    <property type="entry name" value="PolyA_RNA-bd"/>
</dbReference>
<evidence type="ECO:0000256" key="5">
    <source>
        <dbReference type="ARBA" id="ARBA00022723"/>
    </source>
</evidence>
<comment type="similarity">
    <text evidence="8">Belongs to the tRNA nucleotidyltransferase/poly(A) polymerase family.</text>
</comment>
<dbReference type="Pfam" id="PF01743">
    <property type="entry name" value="PolyA_pol"/>
    <property type="match status" value="1"/>
</dbReference>
<protein>
    <recommendedName>
        <fullName evidence="14">CCA tRNA nucleotidyltransferase</fullName>
    </recommendedName>
</protein>
<evidence type="ECO:0000313" key="12">
    <source>
        <dbReference type="EMBL" id="MBK1666725.1"/>
    </source>
</evidence>
<dbReference type="SUPFAM" id="SSF81891">
    <property type="entry name" value="Poly A polymerase C-terminal region-like"/>
    <property type="match status" value="1"/>
</dbReference>
<comment type="cofactor">
    <cofactor evidence="1">
        <name>Mg(2+)</name>
        <dbReference type="ChEBI" id="CHEBI:18420"/>
    </cofactor>
</comment>
<feature type="compositionally biased region" description="Basic and acidic residues" evidence="9">
    <location>
        <begin position="21"/>
        <end position="37"/>
    </location>
</feature>
<dbReference type="PANTHER" id="PTHR46173">
    <property type="entry name" value="CCA TRNA NUCLEOTIDYLTRANSFERASE 1, MITOCHONDRIAL"/>
    <property type="match status" value="1"/>
</dbReference>
<keyword evidence="5" id="KW-0479">Metal-binding</keyword>
<feature type="domain" description="tRNA nucleotidyltransferase/poly(A) polymerase RNA and SrmB- binding" evidence="11">
    <location>
        <begin position="326"/>
        <end position="372"/>
    </location>
</feature>
<evidence type="ECO:0000256" key="2">
    <source>
        <dbReference type="ARBA" id="ARBA00022679"/>
    </source>
</evidence>
<keyword evidence="7" id="KW-0460">Magnesium</keyword>
<evidence type="ECO:0000256" key="1">
    <source>
        <dbReference type="ARBA" id="ARBA00001946"/>
    </source>
</evidence>
<evidence type="ECO:0000256" key="8">
    <source>
        <dbReference type="RuleBase" id="RU003953"/>
    </source>
</evidence>